<dbReference type="InterPro" id="IPR003724">
    <property type="entry name" value="CblAdoTrfase_CobA"/>
</dbReference>
<dbReference type="GO" id="GO:0005524">
    <property type="term" value="F:ATP binding"/>
    <property type="evidence" value="ECO:0007669"/>
    <property type="project" value="InterPro"/>
</dbReference>
<gene>
    <name evidence="1" type="ORF">SAMN02745883_01473</name>
</gene>
<name>A0A1M6QFF2_9FIRM</name>
<protein>
    <submittedName>
        <fullName evidence="1">Cob(I)alamin adenosyltransferase</fullName>
    </submittedName>
</protein>
<proteinExistence type="predicted"/>
<dbReference type="AlphaFoldDB" id="A0A1M6QFF2"/>
<dbReference type="Proteomes" id="UP000184082">
    <property type="component" value="Unassembled WGS sequence"/>
</dbReference>
<accession>A0A1M6QFF2</accession>
<dbReference type="EMBL" id="FRAJ01000011">
    <property type="protein sequence ID" value="SHK18787.1"/>
    <property type="molecule type" value="Genomic_DNA"/>
</dbReference>
<dbReference type="RefSeq" id="WP_072967100.1">
    <property type="nucleotide sequence ID" value="NZ_FRAJ01000011.1"/>
</dbReference>
<dbReference type="PANTHER" id="PTHR46638">
    <property type="entry name" value="CORRINOID ADENOSYLTRANSFERASE"/>
    <property type="match status" value="1"/>
</dbReference>
<dbReference type="GO" id="GO:0009236">
    <property type="term" value="P:cobalamin biosynthetic process"/>
    <property type="evidence" value="ECO:0007669"/>
    <property type="project" value="InterPro"/>
</dbReference>
<dbReference type="NCBIfam" id="TIGR00708">
    <property type="entry name" value="cobA"/>
    <property type="match status" value="1"/>
</dbReference>
<dbReference type="STRING" id="1121266.SAMN02745883_01473"/>
<reference evidence="1 2" key="1">
    <citation type="submission" date="2016-11" db="EMBL/GenBank/DDBJ databases">
        <authorList>
            <person name="Jaros S."/>
            <person name="Januszkiewicz K."/>
            <person name="Wedrychowicz H."/>
        </authorList>
    </citation>
    <scope>NUCLEOTIDE SEQUENCE [LARGE SCALE GENOMIC DNA]</scope>
    <source>
        <strain evidence="1 2">DSM 14501</strain>
    </source>
</reference>
<dbReference type="NCBIfam" id="NF004637">
    <property type="entry name" value="PRK05986.1"/>
    <property type="match status" value="1"/>
</dbReference>
<sequence length="171" mass="19477">MEKGYIHVYTGNGKGKTTAAFGLALRAACAGKKVYIGQFVKGMKYSEVKVQEYIPTIEIEQLGRDCFIYREPEKEDIEAARKGLEKCKKIVEEGKYDVVVLDEINIALYFKLFTLEEVLDMLKNKAEHVEVILTGRYAPKEIIDIADLVTEMKEIKHYYTKGVQARKGIES</sequence>
<dbReference type="PIRSF" id="PIRSF015617">
    <property type="entry name" value="Adensltrnsf_CobA"/>
    <property type="match status" value="1"/>
</dbReference>
<dbReference type="Pfam" id="PF02572">
    <property type="entry name" value="CobA_CobO_BtuR"/>
    <property type="match status" value="1"/>
</dbReference>
<evidence type="ECO:0000313" key="1">
    <source>
        <dbReference type="EMBL" id="SHK18787.1"/>
    </source>
</evidence>
<dbReference type="InterPro" id="IPR027417">
    <property type="entry name" value="P-loop_NTPase"/>
</dbReference>
<evidence type="ECO:0000313" key="2">
    <source>
        <dbReference type="Proteomes" id="UP000184082"/>
    </source>
</evidence>
<dbReference type="CDD" id="cd00561">
    <property type="entry name" value="CobA_ACA"/>
    <property type="match status" value="1"/>
</dbReference>
<organism evidence="1 2">
    <name type="scientific">Caminicella sporogenes DSM 14501</name>
    <dbReference type="NCBI Taxonomy" id="1121266"/>
    <lineage>
        <taxon>Bacteria</taxon>
        <taxon>Bacillati</taxon>
        <taxon>Bacillota</taxon>
        <taxon>Clostridia</taxon>
        <taxon>Peptostreptococcales</taxon>
        <taxon>Caminicellaceae</taxon>
        <taxon>Caminicella</taxon>
    </lineage>
</organism>
<dbReference type="PANTHER" id="PTHR46638:SF1">
    <property type="entry name" value="CORRINOID ADENOSYLTRANSFERASE"/>
    <property type="match status" value="1"/>
</dbReference>
<dbReference type="Gene3D" id="3.40.50.300">
    <property type="entry name" value="P-loop containing nucleotide triphosphate hydrolases"/>
    <property type="match status" value="1"/>
</dbReference>
<dbReference type="GO" id="GO:0008817">
    <property type="term" value="F:corrinoid adenosyltransferase activity"/>
    <property type="evidence" value="ECO:0007669"/>
    <property type="project" value="InterPro"/>
</dbReference>
<keyword evidence="1" id="KW-0808">Transferase</keyword>
<dbReference type="SUPFAM" id="SSF52540">
    <property type="entry name" value="P-loop containing nucleoside triphosphate hydrolases"/>
    <property type="match status" value="1"/>
</dbReference>
<keyword evidence="2" id="KW-1185">Reference proteome</keyword>